<dbReference type="RefSeq" id="WP_002718048.1">
    <property type="nucleotide sequence ID" value="NZ_UFSI01000001.1"/>
</dbReference>
<dbReference type="AlphaFoldDB" id="A0A380W2R3"/>
<dbReference type="CDD" id="cd00093">
    <property type="entry name" value="HTH_XRE"/>
    <property type="match status" value="1"/>
</dbReference>
<feature type="region of interest" description="Disordered" evidence="1">
    <location>
        <begin position="184"/>
        <end position="209"/>
    </location>
</feature>
<sequence length="289" mass="31284">MTTVFIAGSISISRLHEKVQERINKIVSSDFDVVVGDADGADTSIQECLQRFHAGKVTVFCTGNAPRNNVAEWPVHRVVSKAKAGSRAYFTAKDLEMARTSDYGLMVWDCKSTGTLSNVIELLREKKKSVVFVNKGKDFVTISDKSGLDNLLSFMSEHARAKAEEKIGLSSMIASISQEQFSLDIAGNGRPSPEPEAEPSTAEPIEESAISSESMKLRSALMSALKDHISRAHLSQSQAAKVFGVTQPRISDLTRGKVDLFGLDALVNMAATAGLRVEMHVRQAGPAAE</sequence>
<dbReference type="InterPro" id="IPR010982">
    <property type="entry name" value="Lambda_DNA-bd_dom_sf"/>
</dbReference>
<feature type="domain" description="HigA2-like helix-turn-helix" evidence="2">
    <location>
        <begin position="212"/>
        <end position="282"/>
    </location>
</feature>
<evidence type="ECO:0000313" key="3">
    <source>
        <dbReference type="EMBL" id="SUU83268.1"/>
    </source>
</evidence>
<dbReference type="Pfam" id="PF13744">
    <property type="entry name" value="HTH_37"/>
    <property type="match status" value="1"/>
</dbReference>
<dbReference type="InterPro" id="IPR039554">
    <property type="entry name" value="HigA2-like_HTH"/>
</dbReference>
<dbReference type="InterPro" id="IPR001387">
    <property type="entry name" value="Cro/C1-type_HTH"/>
</dbReference>
<organism evidence="3 4">
    <name type="scientific">Afipia felis</name>
    <name type="common">Cat scratch disease bacillus</name>
    <dbReference type="NCBI Taxonomy" id="1035"/>
    <lineage>
        <taxon>Bacteria</taxon>
        <taxon>Pseudomonadati</taxon>
        <taxon>Pseudomonadota</taxon>
        <taxon>Alphaproteobacteria</taxon>
        <taxon>Hyphomicrobiales</taxon>
        <taxon>Nitrobacteraceae</taxon>
        <taxon>Afipia</taxon>
    </lineage>
</organism>
<protein>
    <submittedName>
        <fullName evidence="3">Uncharacterized conserved small protein</fullName>
    </submittedName>
</protein>
<dbReference type="OrthoDB" id="9788479at2"/>
<dbReference type="Proteomes" id="UP000254343">
    <property type="component" value="Unassembled WGS sequence"/>
</dbReference>
<dbReference type="Gene3D" id="1.10.260.40">
    <property type="entry name" value="lambda repressor-like DNA-binding domains"/>
    <property type="match status" value="1"/>
</dbReference>
<feature type="compositionally biased region" description="Low complexity" evidence="1">
    <location>
        <begin position="198"/>
        <end position="209"/>
    </location>
</feature>
<accession>A0A380W2R3</accession>
<gene>
    <name evidence="3" type="ORF">NCTC12722_00431</name>
</gene>
<dbReference type="SUPFAM" id="SSF47413">
    <property type="entry name" value="lambda repressor-like DNA-binding domains"/>
    <property type="match status" value="1"/>
</dbReference>
<evidence type="ECO:0000256" key="1">
    <source>
        <dbReference type="SAM" id="MobiDB-lite"/>
    </source>
</evidence>
<name>A0A380W2R3_AFIFE</name>
<dbReference type="GO" id="GO:0003677">
    <property type="term" value="F:DNA binding"/>
    <property type="evidence" value="ECO:0007669"/>
    <property type="project" value="InterPro"/>
</dbReference>
<evidence type="ECO:0000259" key="2">
    <source>
        <dbReference type="Pfam" id="PF13744"/>
    </source>
</evidence>
<reference evidence="3 4" key="1">
    <citation type="submission" date="2018-06" db="EMBL/GenBank/DDBJ databases">
        <authorList>
            <consortium name="Pathogen Informatics"/>
            <person name="Doyle S."/>
        </authorList>
    </citation>
    <scope>NUCLEOTIDE SEQUENCE [LARGE SCALE GENOMIC DNA]</scope>
    <source>
        <strain evidence="3 4">NCTC12722</strain>
    </source>
</reference>
<dbReference type="EMBL" id="UIGB01000001">
    <property type="protein sequence ID" value="SUU83268.1"/>
    <property type="molecule type" value="Genomic_DNA"/>
</dbReference>
<evidence type="ECO:0000313" key="4">
    <source>
        <dbReference type="Proteomes" id="UP000254343"/>
    </source>
</evidence>
<proteinExistence type="predicted"/>